<dbReference type="RefSeq" id="WP_220164641.1">
    <property type="nucleotide sequence ID" value="NZ_JAIBOA010000004.1"/>
</dbReference>
<protein>
    <recommendedName>
        <fullName evidence="3">Aminoglycoside phosphotransferase family protein</fullName>
    </recommendedName>
</protein>
<dbReference type="Proteomes" id="UP000774570">
    <property type="component" value="Unassembled WGS sequence"/>
</dbReference>
<name>A0ABS7FPA7_9ACTN</name>
<proteinExistence type="predicted"/>
<evidence type="ECO:0008006" key="3">
    <source>
        <dbReference type="Google" id="ProtNLM"/>
    </source>
</evidence>
<organism evidence="1 2">
    <name type="scientific">Actinomadura parmotrematis</name>
    <dbReference type="NCBI Taxonomy" id="2864039"/>
    <lineage>
        <taxon>Bacteria</taxon>
        <taxon>Bacillati</taxon>
        <taxon>Actinomycetota</taxon>
        <taxon>Actinomycetes</taxon>
        <taxon>Streptosporangiales</taxon>
        <taxon>Thermomonosporaceae</taxon>
        <taxon>Actinomadura</taxon>
    </lineage>
</organism>
<evidence type="ECO:0000313" key="1">
    <source>
        <dbReference type="EMBL" id="MBW8482225.1"/>
    </source>
</evidence>
<reference evidence="1 2" key="1">
    <citation type="submission" date="2021-07" db="EMBL/GenBank/DDBJ databases">
        <title>Actinomadura sp. PM05-2 isolated from lichen.</title>
        <authorList>
            <person name="Somphong A."/>
            <person name="Phongsopitanun W."/>
            <person name="Tanasupawat S."/>
            <person name="Peongsungnone V."/>
        </authorList>
    </citation>
    <scope>NUCLEOTIDE SEQUENCE [LARGE SCALE GENOMIC DNA]</scope>
    <source>
        <strain evidence="1 2">PM05-2</strain>
    </source>
</reference>
<comment type="caution">
    <text evidence="1">The sequence shown here is derived from an EMBL/GenBank/DDBJ whole genome shotgun (WGS) entry which is preliminary data.</text>
</comment>
<accession>A0ABS7FPA7</accession>
<gene>
    <name evidence="1" type="ORF">K1Y72_07590</name>
</gene>
<sequence>MTAGEAAVGETYRGLRGDVLREIEEWYPGVRAWRGSATGSCWAYVPGRAGGRGALVEAPHPARLAELVAAAWERP</sequence>
<keyword evidence="2" id="KW-1185">Reference proteome</keyword>
<dbReference type="EMBL" id="JAIBOA010000004">
    <property type="protein sequence ID" value="MBW8482225.1"/>
    <property type="molecule type" value="Genomic_DNA"/>
</dbReference>
<evidence type="ECO:0000313" key="2">
    <source>
        <dbReference type="Proteomes" id="UP000774570"/>
    </source>
</evidence>